<evidence type="ECO:0000256" key="1">
    <source>
        <dbReference type="ARBA" id="ARBA00002672"/>
    </source>
</evidence>
<evidence type="ECO:0000256" key="5">
    <source>
        <dbReference type="ARBA" id="ARBA00022448"/>
    </source>
</evidence>
<dbReference type="PANTHER" id="PTHR36122:SF2">
    <property type="entry name" value="NICOTINAMIDE RIBOSIDE TRANSPORTER PNUC"/>
    <property type="match status" value="1"/>
</dbReference>
<dbReference type="EMBL" id="NMOS02000014">
    <property type="protein sequence ID" value="RDH40164.1"/>
    <property type="molecule type" value="Genomic_DNA"/>
</dbReference>
<comment type="function">
    <text evidence="1">Required for nicotinamide riboside transport across the inner membrane.</text>
</comment>
<feature type="transmembrane region" description="Helical" evidence="10">
    <location>
        <begin position="5"/>
        <end position="21"/>
    </location>
</feature>
<dbReference type="InterPro" id="IPR006419">
    <property type="entry name" value="NMN_transpt_PnuC"/>
</dbReference>
<dbReference type="NCBIfam" id="TIGR01528">
    <property type="entry name" value="NMN_trans_PnuC"/>
    <property type="match status" value="1"/>
</dbReference>
<evidence type="ECO:0000256" key="7">
    <source>
        <dbReference type="ARBA" id="ARBA00022692"/>
    </source>
</evidence>
<evidence type="ECO:0000256" key="6">
    <source>
        <dbReference type="ARBA" id="ARBA00022475"/>
    </source>
</evidence>
<comment type="caution">
    <text evidence="11">The sequence shown here is derived from an EMBL/GenBank/DDBJ whole genome shotgun (WGS) entry which is preliminary data.</text>
</comment>
<dbReference type="AlphaFoldDB" id="A0A370CI91"/>
<keyword evidence="6" id="KW-1003">Cell membrane</keyword>
<feature type="transmembrane region" description="Helical" evidence="10">
    <location>
        <begin position="89"/>
        <end position="107"/>
    </location>
</feature>
<feature type="transmembrane region" description="Helical" evidence="10">
    <location>
        <begin position="137"/>
        <end position="155"/>
    </location>
</feature>
<evidence type="ECO:0000256" key="3">
    <source>
        <dbReference type="ARBA" id="ARBA00006669"/>
    </source>
</evidence>
<name>A0A370CI91_9COXI</name>
<evidence type="ECO:0000313" key="11">
    <source>
        <dbReference type="EMBL" id="RDH40164.1"/>
    </source>
</evidence>
<evidence type="ECO:0000313" key="12">
    <source>
        <dbReference type="Proteomes" id="UP000226429"/>
    </source>
</evidence>
<evidence type="ECO:0000256" key="8">
    <source>
        <dbReference type="ARBA" id="ARBA00022989"/>
    </source>
</evidence>
<comment type="similarity">
    <text evidence="3">Belongs to the nicotinamide ribonucleoside (NR) uptake permease (TC 4.B.1) family.</text>
</comment>
<dbReference type="GO" id="GO:0034257">
    <property type="term" value="F:nicotinamide riboside transmembrane transporter activity"/>
    <property type="evidence" value="ECO:0007669"/>
    <property type="project" value="InterPro"/>
</dbReference>
<evidence type="ECO:0000256" key="10">
    <source>
        <dbReference type="SAM" id="Phobius"/>
    </source>
</evidence>
<organism evidence="11 12">
    <name type="scientific">Candidatus Aquirickettsiella gammari</name>
    <dbReference type="NCBI Taxonomy" id="2016198"/>
    <lineage>
        <taxon>Bacteria</taxon>
        <taxon>Pseudomonadati</taxon>
        <taxon>Pseudomonadota</taxon>
        <taxon>Gammaproteobacteria</taxon>
        <taxon>Legionellales</taxon>
        <taxon>Coxiellaceae</taxon>
        <taxon>Candidatus Aquirickettsiella</taxon>
    </lineage>
</organism>
<accession>A0A370CI91</accession>
<keyword evidence="12" id="KW-1185">Reference proteome</keyword>
<dbReference type="PANTHER" id="PTHR36122">
    <property type="entry name" value="NICOTINAMIDE RIBOSIDE TRANSPORTER PNUC"/>
    <property type="match status" value="1"/>
</dbReference>
<keyword evidence="7 10" id="KW-0812">Transmembrane</keyword>
<gene>
    <name evidence="11" type="ORF">CFE62_005295</name>
</gene>
<proteinExistence type="inferred from homology"/>
<keyword evidence="5" id="KW-0813">Transport</keyword>
<keyword evidence="9 10" id="KW-0472">Membrane</keyword>
<evidence type="ECO:0000256" key="2">
    <source>
        <dbReference type="ARBA" id="ARBA00004651"/>
    </source>
</evidence>
<keyword evidence="8 10" id="KW-1133">Transmembrane helix</keyword>
<feature type="transmembrane region" description="Helical" evidence="10">
    <location>
        <begin position="161"/>
        <end position="178"/>
    </location>
</feature>
<dbReference type="Pfam" id="PF04973">
    <property type="entry name" value="NMN_transporter"/>
    <property type="match status" value="1"/>
</dbReference>
<dbReference type="Proteomes" id="UP000226429">
    <property type="component" value="Unassembled WGS sequence"/>
</dbReference>
<protein>
    <recommendedName>
        <fullName evidence="4">Nicotinamide riboside transporter PnuC</fullName>
    </recommendedName>
</protein>
<comment type="subcellular location">
    <subcellularLocation>
        <location evidence="2">Cell membrane</location>
        <topology evidence="2">Multi-pass membrane protein</topology>
    </subcellularLocation>
</comment>
<reference evidence="11 12" key="1">
    <citation type="journal article" date="2017" name="Int. J. Syst. Evol. Microbiol.">
        <title>Aquarickettsiella crustaci n. gen. n. sp. (Gammaproteobacteria: Legionellales: Coxiellaceae); a bacterial pathogen of the freshwater crustacean: Gammarus fossarum (Malacostraca: Amphipoda).</title>
        <authorList>
            <person name="Bojko J."/>
            <person name="Dunn A.M."/>
            <person name="Stebbing P.D."/>
            <person name="Van Aerle R."/>
            <person name="Bacela-Spychalska K."/>
            <person name="Bean T.P."/>
            <person name="Stentiford G.D."/>
        </authorList>
    </citation>
    <scope>NUCLEOTIDE SEQUENCE [LARGE SCALE GENOMIC DNA]</scope>
    <source>
        <strain evidence="11">RA15029</strain>
    </source>
</reference>
<sequence>MKLFYFEVIAFISGVVNIYLITRSSLWNWLFGIITVLLYSLIFFSTKLYADMGLQGVFLAFQFYGLYQWQYGSSARKPLSIQVMSQSTYFPVFISAIILFTAISFILKQYTDSTTVYADACVTALSLIAQWMMSKKYLHHWLLWIGIDILSIGLYLSKSLYLTSLLYSIFMLLCVKGYHDWKKNRVKSANEWSHSIA</sequence>
<feature type="transmembrane region" description="Helical" evidence="10">
    <location>
        <begin position="27"/>
        <end position="45"/>
    </location>
</feature>
<reference evidence="11 12" key="2">
    <citation type="journal article" date="2018" name="J. Invertebr. Pathol.">
        <title>'Candidatus Aquirickettsiella gammari' (Gammaproteobacteria: Legionellales: Coxiellaceae): A bacterial pathogen of the freshwater crustacean Gammarus fossarum (Malacostraca: Amphipoda).</title>
        <authorList>
            <person name="Bojko J."/>
            <person name="Dunn A.M."/>
            <person name="Stebbing P.D."/>
            <person name="van Aerle R."/>
            <person name="Bacela-Spychalska K."/>
            <person name="Bean T.P."/>
            <person name="Urrutia A."/>
            <person name="Stentiford G.D."/>
        </authorList>
    </citation>
    <scope>NUCLEOTIDE SEQUENCE [LARGE SCALE GENOMIC DNA]</scope>
    <source>
        <strain evidence="11">RA15029</strain>
    </source>
</reference>
<evidence type="ECO:0000256" key="4">
    <source>
        <dbReference type="ARBA" id="ARBA00017522"/>
    </source>
</evidence>
<evidence type="ECO:0000256" key="9">
    <source>
        <dbReference type="ARBA" id="ARBA00023136"/>
    </source>
</evidence>
<dbReference type="GO" id="GO:0005886">
    <property type="term" value="C:plasma membrane"/>
    <property type="evidence" value="ECO:0007669"/>
    <property type="project" value="UniProtKB-SubCell"/>
</dbReference>